<dbReference type="RefSeq" id="WP_275279237.1">
    <property type="nucleotide sequence ID" value="NZ_CP119108.1"/>
</dbReference>
<feature type="compositionally biased region" description="Acidic residues" evidence="1">
    <location>
        <begin position="164"/>
        <end position="174"/>
    </location>
</feature>
<evidence type="ECO:0000256" key="1">
    <source>
        <dbReference type="SAM" id="MobiDB-lite"/>
    </source>
</evidence>
<evidence type="ECO:0000313" key="4">
    <source>
        <dbReference type="Proteomes" id="UP001214553"/>
    </source>
</evidence>
<evidence type="ECO:0008006" key="5">
    <source>
        <dbReference type="Google" id="ProtNLM"/>
    </source>
</evidence>
<gene>
    <name evidence="3" type="ORF">PU630_04855</name>
</gene>
<evidence type="ECO:0000313" key="3">
    <source>
        <dbReference type="EMBL" id="WEG09893.1"/>
    </source>
</evidence>
<accession>A0ABY8C0E7</accession>
<name>A0ABY8C0E7_9MICO</name>
<dbReference type="EMBL" id="CP119108">
    <property type="protein sequence ID" value="WEG09893.1"/>
    <property type="molecule type" value="Genomic_DNA"/>
</dbReference>
<feature type="transmembrane region" description="Helical" evidence="2">
    <location>
        <begin position="76"/>
        <end position="102"/>
    </location>
</feature>
<reference evidence="3 4" key="1">
    <citation type="submission" date="2023-03" db="EMBL/GenBank/DDBJ databases">
        <title>Genome sequence of Microbacterium sp. KACC 23027.</title>
        <authorList>
            <person name="Kim S."/>
            <person name="Heo J."/>
            <person name="Kwon S.-W."/>
        </authorList>
    </citation>
    <scope>NUCLEOTIDE SEQUENCE [LARGE SCALE GENOMIC DNA]</scope>
    <source>
        <strain evidence="3 4">KACC 23027</strain>
    </source>
</reference>
<keyword evidence="2" id="KW-0812">Transmembrane</keyword>
<feature type="transmembrane region" description="Helical" evidence="2">
    <location>
        <begin position="12"/>
        <end position="39"/>
    </location>
</feature>
<sequence length="174" mass="18219">MTKRESPVTSTPVLRATLVWSGVVTAVLAVAGAIIGFAVAGLPGLFSALAGVVLAALFLGITGASILIANRWFGDALYVPVFFGIVLGGWVLKFVVFIVVLLVLRGQSWIEPTVFFVAIVAGVLASLVIDVVVLTRMRIPTVSVELPTTVDDEPPATSDAESTPADDDGEERRA</sequence>
<proteinExistence type="predicted"/>
<protein>
    <recommendedName>
        <fullName evidence="5">ATP synthase protein I</fullName>
    </recommendedName>
</protein>
<feature type="transmembrane region" description="Helical" evidence="2">
    <location>
        <begin position="45"/>
        <end position="69"/>
    </location>
</feature>
<keyword evidence="4" id="KW-1185">Reference proteome</keyword>
<keyword evidence="2" id="KW-0472">Membrane</keyword>
<feature type="transmembrane region" description="Helical" evidence="2">
    <location>
        <begin position="114"/>
        <end position="134"/>
    </location>
</feature>
<keyword evidence="2" id="KW-1133">Transmembrane helix</keyword>
<feature type="region of interest" description="Disordered" evidence="1">
    <location>
        <begin position="148"/>
        <end position="174"/>
    </location>
</feature>
<organism evidence="3 4">
    <name type="scientific">Microbacterium horticulturae</name>
    <dbReference type="NCBI Taxonomy" id="3028316"/>
    <lineage>
        <taxon>Bacteria</taxon>
        <taxon>Bacillati</taxon>
        <taxon>Actinomycetota</taxon>
        <taxon>Actinomycetes</taxon>
        <taxon>Micrococcales</taxon>
        <taxon>Microbacteriaceae</taxon>
        <taxon>Microbacterium</taxon>
    </lineage>
</organism>
<evidence type="ECO:0000256" key="2">
    <source>
        <dbReference type="SAM" id="Phobius"/>
    </source>
</evidence>
<dbReference type="Proteomes" id="UP001214553">
    <property type="component" value="Chromosome"/>
</dbReference>